<evidence type="ECO:0000256" key="1">
    <source>
        <dbReference type="SAM" id="MobiDB-lite"/>
    </source>
</evidence>
<proteinExistence type="predicted"/>
<evidence type="ECO:0000313" key="2">
    <source>
        <dbReference type="EMBL" id="KAG2270685.1"/>
    </source>
</evidence>
<organism evidence="2 3">
    <name type="scientific">Brassica carinata</name>
    <name type="common">Ethiopian mustard</name>
    <name type="synonym">Abyssinian cabbage</name>
    <dbReference type="NCBI Taxonomy" id="52824"/>
    <lineage>
        <taxon>Eukaryota</taxon>
        <taxon>Viridiplantae</taxon>
        <taxon>Streptophyta</taxon>
        <taxon>Embryophyta</taxon>
        <taxon>Tracheophyta</taxon>
        <taxon>Spermatophyta</taxon>
        <taxon>Magnoliopsida</taxon>
        <taxon>eudicotyledons</taxon>
        <taxon>Gunneridae</taxon>
        <taxon>Pentapetalae</taxon>
        <taxon>rosids</taxon>
        <taxon>malvids</taxon>
        <taxon>Brassicales</taxon>
        <taxon>Brassicaceae</taxon>
        <taxon>Brassiceae</taxon>
        <taxon>Brassica</taxon>
    </lineage>
</organism>
<dbReference type="AlphaFoldDB" id="A0A8X7QLD2"/>
<dbReference type="EMBL" id="JAAMPC010000013">
    <property type="protein sequence ID" value="KAG2270685.1"/>
    <property type="molecule type" value="Genomic_DNA"/>
</dbReference>
<comment type="caution">
    <text evidence="2">The sequence shown here is derived from an EMBL/GenBank/DDBJ whole genome shotgun (WGS) entry which is preliminary data.</text>
</comment>
<dbReference type="Proteomes" id="UP000886595">
    <property type="component" value="Unassembled WGS sequence"/>
</dbReference>
<sequence length="104" mass="11084">MRPKGRANQLRESSGSRLFKDERSSVGSKGPKMRLLQLSRTPLGCSQPHHGEESSIPIPGLAIASPTPPLEADGEDRTTVDLLELSDSSAEEEGGEKSDGGSRE</sequence>
<reference evidence="2 3" key="1">
    <citation type="submission" date="2020-02" db="EMBL/GenBank/DDBJ databases">
        <authorList>
            <person name="Ma Q."/>
            <person name="Huang Y."/>
            <person name="Song X."/>
            <person name="Pei D."/>
        </authorList>
    </citation>
    <scope>NUCLEOTIDE SEQUENCE [LARGE SCALE GENOMIC DNA]</scope>
    <source>
        <strain evidence="2">Sxm20200214</strain>
        <tissue evidence="2">Leaf</tissue>
    </source>
</reference>
<gene>
    <name evidence="2" type="ORF">Bca52824_065240</name>
</gene>
<keyword evidence="3" id="KW-1185">Reference proteome</keyword>
<name>A0A8X7QLD2_BRACI</name>
<feature type="compositionally biased region" description="Basic and acidic residues" evidence="1">
    <location>
        <begin position="95"/>
        <end position="104"/>
    </location>
</feature>
<accession>A0A8X7QLD2</accession>
<evidence type="ECO:0000313" key="3">
    <source>
        <dbReference type="Proteomes" id="UP000886595"/>
    </source>
</evidence>
<protein>
    <submittedName>
        <fullName evidence="2">Uncharacterized protein</fullName>
    </submittedName>
</protein>
<feature type="region of interest" description="Disordered" evidence="1">
    <location>
        <begin position="1"/>
        <end position="104"/>
    </location>
</feature>